<keyword evidence="15" id="KW-1185">Reference proteome</keyword>
<evidence type="ECO:0000256" key="1">
    <source>
        <dbReference type="ARBA" id="ARBA00003159"/>
    </source>
</evidence>
<dbReference type="Pfam" id="PF00528">
    <property type="entry name" value="BPD_transp_1"/>
    <property type="match status" value="1"/>
</dbReference>
<feature type="transmembrane region" description="Helical" evidence="11">
    <location>
        <begin position="55"/>
        <end position="75"/>
    </location>
</feature>
<evidence type="ECO:0000259" key="13">
    <source>
        <dbReference type="PROSITE" id="PS50928"/>
    </source>
</evidence>
<dbReference type="PROSITE" id="PS50928">
    <property type="entry name" value="ABC_TM1"/>
    <property type="match status" value="1"/>
</dbReference>
<feature type="domain" description="ABC transmembrane type-1" evidence="13">
    <location>
        <begin position="51"/>
        <end position="239"/>
    </location>
</feature>
<keyword evidence="9 11" id="KW-1133">Transmembrane helix</keyword>
<accession>A0A7Y2NYB2</accession>
<dbReference type="Proteomes" id="UP000533905">
    <property type="component" value="Unassembled WGS sequence"/>
</dbReference>
<dbReference type="EMBL" id="JABAIV010000001">
    <property type="protein sequence ID" value="NNG21883.1"/>
    <property type="molecule type" value="Genomic_DNA"/>
</dbReference>
<dbReference type="NCBIfam" id="TIGR01726">
    <property type="entry name" value="HEQRo_perm_3TM"/>
    <property type="match status" value="1"/>
</dbReference>
<protein>
    <recommendedName>
        <fullName evidence="4">Putative glutamine transport system permease protein GlnP</fullName>
    </recommendedName>
</protein>
<evidence type="ECO:0000256" key="6">
    <source>
        <dbReference type="ARBA" id="ARBA00022475"/>
    </source>
</evidence>
<evidence type="ECO:0000313" key="15">
    <source>
        <dbReference type="Proteomes" id="UP000533905"/>
    </source>
</evidence>
<evidence type="ECO:0000256" key="9">
    <source>
        <dbReference type="ARBA" id="ARBA00022989"/>
    </source>
</evidence>
<dbReference type="SUPFAM" id="SSF161098">
    <property type="entry name" value="MetI-like"/>
    <property type="match status" value="1"/>
</dbReference>
<evidence type="ECO:0000256" key="2">
    <source>
        <dbReference type="ARBA" id="ARBA00004429"/>
    </source>
</evidence>
<feature type="transmembrane region" description="Helical" evidence="11">
    <location>
        <begin position="218"/>
        <end position="238"/>
    </location>
</feature>
<dbReference type="InterPro" id="IPR035906">
    <property type="entry name" value="MetI-like_sf"/>
</dbReference>
<dbReference type="PANTHER" id="PTHR30614">
    <property type="entry name" value="MEMBRANE COMPONENT OF AMINO ACID ABC TRANSPORTER"/>
    <property type="match status" value="1"/>
</dbReference>
<name>A0A7Y2NYB2_9BURK</name>
<dbReference type="PANTHER" id="PTHR30614:SF0">
    <property type="entry name" value="L-CYSTINE TRANSPORT SYSTEM PERMEASE PROTEIN TCYL"/>
    <property type="match status" value="1"/>
</dbReference>
<dbReference type="Gene3D" id="1.10.3720.10">
    <property type="entry name" value="MetI-like"/>
    <property type="match status" value="1"/>
</dbReference>
<proteinExistence type="inferred from homology"/>
<feature type="region of interest" description="Disordered" evidence="12">
    <location>
        <begin position="1"/>
        <end position="30"/>
    </location>
</feature>
<comment type="subcellular location">
    <subcellularLocation>
        <location evidence="2">Cell inner membrane</location>
        <topology evidence="2">Multi-pass membrane protein</topology>
    </subcellularLocation>
    <subcellularLocation>
        <location evidence="11">Cell membrane</location>
        <topology evidence="11">Multi-pass membrane protein</topology>
    </subcellularLocation>
</comment>
<feature type="compositionally biased region" description="Low complexity" evidence="12">
    <location>
        <begin position="1"/>
        <end position="19"/>
    </location>
</feature>
<evidence type="ECO:0000256" key="7">
    <source>
        <dbReference type="ARBA" id="ARBA00022692"/>
    </source>
</evidence>
<gene>
    <name evidence="14" type="ORF">HGB41_02520</name>
</gene>
<dbReference type="InterPro" id="IPR043429">
    <property type="entry name" value="ArtM/GltK/GlnP/TcyL/YhdX-like"/>
</dbReference>
<evidence type="ECO:0000256" key="5">
    <source>
        <dbReference type="ARBA" id="ARBA00022448"/>
    </source>
</evidence>
<sequence>MPPTTARSRACRSSGSASTPAGRSDPPQTDRPGVDLIALLVDAAPVMLAGAGYTLLFAVASMVGGLALGFPVALMRISPWALVRFPASLYVSVMRGTPLLVQIFVIYYGLPSIGIEFTPVTAGVLALSLNAGAYLSESLRGAIRAVSEGQWRASFSLGLGYWQTLHHIIMPQALRIAVPSMSNTLISLIKDTSLVSVITMTELMLATKEVIATTFQPLPLYIAAACIYWCLSLFFEAIQRRAERRLNRAHAIR</sequence>
<dbReference type="InterPro" id="IPR000515">
    <property type="entry name" value="MetI-like"/>
</dbReference>
<dbReference type="CDD" id="cd06261">
    <property type="entry name" value="TM_PBP2"/>
    <property type="match status" value="1"/>
</dbReference>
<evidence type="ECO:0000256" key="11">
    <source>
        <dbReference type="RuleBase" id="RU363032"/>
    </source>
</evidence>
<comment type="similarity">
    <text evidence="3">Belongs to the binding-protein-dependent transport system permease family. HisMQ subfamily.</text>
</comment>
<evidence type="ECO:0000256" key="4">
    <source>
        <dbReference type="ARBA" id="ARBA00016506"/>
    </source>
</evidence>
<keyword evidence="10 11" id="KW-0472">Membrane</keyword>
<dbReference type="GO" id="GO:0015184">
    <property type="term" value="F:L-cystine transmembrane transporter activity"/>
    <property type="evidence" value="ECO:0007669"/>
    <property type="project" value="TreeGrafter"/>
</dbReference>
<evidence type="ECO:0000313" key="14">
    <source>
        <dbReference type="EMBL" id="NNG21883.1"/>
    </source>
</evidence>
<organism evidence="14 15">
    <name type="scientific">Telluria aromaticivorans</name>
    <dbReference type="NCBI Taxonomy" id="2725995"/>
    <lineage>
        <taxon>Bacteria</taxon>
        <taxon>Pseudomonadati</taxon>
        <taxon>Pseudomonadota</taxon>
        <taxon>Betaproteobacteria</taxon>
        <taxon>Burkholderiales</taxon>
        <taxon>Oxalobacteraceae</taxon>
        <taxon>Telluria group</taxon>
        <taxon>Telluria</taxon>
    </lineage>
</organism>
<evidence type="ECO:0000256" key="12">
    <source>
        <dbReference type="SAM" id="MobiDB-lite"/>
    </source>
</evidence>
<dbReference type="FunFam" id="1.10.3720.10:FF:000033">
    <property type="entry name" value="Polar amino acid ABC transporter permease"/>
    <property type="match status" value="1"/>
</dbReference>
<evidence type="ECO:0000256" key="3">
    <source>
        <dbReference type="ARBA" id="ARBA00010072"/>
    </source>
</evidence>
<evidence type="ECO:0000256" key="8">
    <source>
        <dbReference type="ARBA" id="ARBA00022970"/>
    </source>
</evidence>
<keyword evidence="7 11" id="KW-0812">Transmembrane</keyword>
<comment type="caution">
    <text evidence="14">The sequence shown here is derived from an EMBL/GenBank/DDBJ whole genome shotgun (WGS) entry which is preliminary data.</text>
</comment>
<reference evidence="14 15" key="1">
    <citation type="submission" date="2020-04" db="EMBL/GenBank/DDBJ databases">
        <title>Massilia sp. nov., a cold adapted bacteria isolated from Arctic soil.</title>
        <authorList>
            <person name="Son J."/>
            <person name="Ka J.-O."/>
        </authorList>
    </citation>
    <scope>NUCLEOTIDE SEQUENCE [LARGE SCALE GENOMIC DNA]</scope>
    <source>
        <strain evidence="14 15">ML15P13</strain>
    </source>
</reference>
<keyword evidence="6" id="KW-1003">Cell membrane</keyword>
<comment type="function">
    <text evidence="1">Part of the binding-protein-dependent transport system for glutamine; probably responsible for the translocation of the substrate across the membrane.</text>
</comment>
<dbReference type="AlphaFoldDB" id="A0A7Y2NYB2"/>
<keyword evidence="8" id="KW-0029">Amino-acid transport</keyword>
<dbReference type="GO" id="GO:0043190">
    <property type="term" value="C:ATP-binding cassette (ABC) transporter complex"/>
    <property type="evidence" value="ECO:0007669"/>
    <property type="project" value="InterPro"/>
</dbReference>
<evidence type="ECO:0000256" key="10">
    <source>
        <dbReference type="ARBA" id="ARBA00023136"/>
    </source>
</evidence>
<dbReference type="InterPro" id="IPR010065">
    <property type="entry name" value="AA_ABC_transptr_permease_3TM"/>
</dbReference>
<keyword evidence="5 11" id="KW-0813">Transport</keyword>